<proteinExistence type="inferred from homology"/>
<dbReference type="PANTHER" id="PTHR23429">
    <property type="entry name" value="GLUCOSE-6-PHOSPHATE 1-DEHYDROGENASE G6PD"/>
    <property type="match status" value="1"/>
</dbReference>
<dbReference type="AlphaFoldDB" id="A0A8G2FEW1"/>
<keyword evidence="6 7" id="KW-0119">Carbohydrate metabolism</keyword>
<dbReference type="PIRSF" id="PIRSF000110">
    <property type="entry name" value="G6PD"/>
    <property type="match status" value="1"/>
</dbReference>
<evidence type="ECO:0000259" key="10">
    <source>
        <dbReference type="Pfam" id="PF02781"/>
    </source>
</evidence>
<feature type="binding site" evidence="7">
    <location>
        <position position="185"/>
    </location>
    <ligand>
        <name>NADP(+)</name>
        <dbReference type="ChEBI" id="CHEBI:58349"/>
    </ligand>
</feature>
<dbReference type="Proteomes" id="UP000186308">
    <property type="component" value="Unassembled WGS sequence"/>
</dbReference>
<dbReference type="Gene3D" id="3.40.50.720">
    <property type="entry name" value="NAD(P)-binding Rossmann-like Domain"/>
    <property type="match status" value="1"/>
</dbReference>
<dbReference type="HAMAP" id="MF_00966">
    <property type="entry name" value="G6PD"/>
    <property type="match status" value="1"/>
</dbReference>
<evidence type="ECO:0000256" key="4">
    <source>
        <dbReference type="ARBA" id="ARBA00022857"/>
    </source>
</evidence>
<comment type="similarity">
    <text evidence="2 7">Belongs to the glucose-6-phosphate dehydrogenase family.</text>
</comment>
<keyword evidence="3 7" id="KW-0313">Glucose metabolism</keyword>
<feature type="domain" description="Glucose-6-phosphate dehydrogenase C-terminal" evidence="10">
    <location>
        <begin position="226"/>
        <end position="522"/>
    </location>
</feature>
<evidence type="ECO:0000313" key="11">
    <source>
        <dbReference type="EMBL" id="SIR15417.1"/>
    </source>
</evidence>
<feature type="binding site" evidence="7">
    <location>
        <position position="373"/>
    </location>
    <ligand>
        <name>substrate</name>
    </ligand>
</feature>
<dbReference type="GO" id="GO:0004345">
    <property type="term" value="F:glucose-6-phosphate dehydrogenase activity"/>
    <property type="evidence" value="ECO:0007669"/>
    <property type="project" value="UniProtKB-UniRule"/>
</dbReference>
<feature type="binding site" evidence="7">
    <location>
        <position position="253"/>
    </location>
    <ligand>
        <name>substrate</name>
    </ligand>
</feature>
<evidence type="ECO:0000256" key="8">
    <source>
        <dbReference type="SAM" id="MobiDB-lite"/>
    </source>
</evidence>
<feature type="binding site" evidence="7">
    <location>
        <position position="272"/>
    </location>
    <ligand>
        <name>substrate</name>
    </ligand>
</feature>
<feature type="binding site" evidence="7">
    <location>
        <position position="219"/>
    </location>
    <ligand>
        <name>substrate</name>
    </ligand>
</feature>
<evidence type="ECO:0000256" key="6">
    <source>
        <dbReference type="ARBA" id="ARBA00023277"/>
    </source>
</evidence>
<organism evidence="11 12">
    <name type="scientific">Acidiphilium rubrum</name>
    <dbReference type="NCBI Taxonomy" id="526"/>
    <lineage>
        <taxon>Bacteria</taxon>
        <taxon>Pseudomonadati</taxon>
        <taxon>Pseudomonadota</taxon>
        <taxon>Alphaproteobacteria</taxon>
        <taxon>Acetobacterales</taxon>
        <taxon>Acidocellaceae</taxon>
        <taxon>Acidiphilium</taxon>
    </lineage>
</organism>
<dbReference type="UniPathway" id="UPA00115">
    <property type="reaction ID" value="UER00408"/>
</dbReference>
<dbReference type="RefSeq" id="WP_029312242.1">
    <property type="nucleotide sequence ID" value="NZ_FTNE01000017.1"/>
</dbReference>
<dbReference type="PRINTS" id="PR00079">
    <property type="entry name" value="G6PDHDRGNASE"/>
</dbReference>
<dbReference type="InterPro" id="IPR022674">
    <property type="entry name" value="G6P_DH_NAD-bd"/>
</dbReference>
<feature type="binding site" evidence="7">
    <location>
        <begin position="117"/>
        <end position="118"/>
    </location>
    <ligand>
        <name>NADP(+)</name>
        <dbReference type="ChEBI" id="CHEBI:58349"/>
    </ligand>
</feature>
<comment type="caution">
    <text evidence="11">The sequence shown here is derived from an EMBL/GenBank/DDBJ whole genome shotgun (WGS) entry which is preliminary data.</text>
</comment>
<keyword evidence="5 7" id="KW-0560">Oxidoreductase</keyword>
<dbReference type="GO" id="GO:0009051">
    <property type="term" value="P:pentose-phosphate shunt, oxidative branch"/>
    <property type="evidence" value="ECO:0007669"/>
    <property type="project" value="TreeGrafter"/>
</dbReference>
<dbReference type="InterPro" id="IPR022675">
    <property type="entry name" value="G6P_DH_C"/>
</dbReference>
<dbReference type="InterPro" id="IPR001282">
    <property type="entry name" value="G6P_DH"/>
</dbReference>
<evidence type="ECO:0000256" key="7">
    <source>
        <dbReference type="HAMAP-Rule" id="MF_00966"/>
    </source>
</evidence>
<dbReference type="SUPFAM" id="SSF51735">
    <property type="entry name" value="NAD(P)-binding Rossmann-fold domains"/>
    <property type="match status" value="1"/>
</dbReference>
<dbReference type="Pfam" id="PF02781">
    <property type="entry name" value="G6PD_C"/>
    <property type="match status" value="1"/>
</dbReference>
<comment type="catalytic activity">
    <reaction evidence="7">
        <text>D-glucose 6-phosphate + NADP(+) = 6-phospho-D-glucono-1,5-lactone + NADPH + H(+)</text>
        <dbReference type="Rhea" id="RHEA:15841"/>
        <dbReference type="ChEBI" id="CHEBI:15378"/>
        <dbReference type="ChEBI" id="CHEBI:57783"/>
        <dbReference type="ChEBI" id="CHEBI:57955"/>
        <dbReference type="ChEBI" id="CHEBI:58349"/>
        <dbReference type="ChEBI" id="CHEBI:61548"/>
        <dbReference type="EC" id="1.1.1.49"/>
    </reaction>
</comment>
<dbReference type="InterPro" id="IPR036291">
    <property type="entry name" value="NAD(P)-bd_dom_sf"/>
</dbReference>
<name>A0A8G2FEW1_ACIRU</name>
<comment type="pathway">
    <text evidence="1 7">Carbohydrate degradation; pentose phosphate pathway; D-ribulose 5-phosphate from D-glucose 6-phosphate (oxidative stage): step 1/3.</text>
</comment>
<evidence type="ECO:0000256" key="2">
    <source>
        <dbReference type="ARBA" id="ARBA00009975"/>
    </source>
</evidence>
<protein>
    <recommendedName>
        <fullName evidence="7">Glucose-6-phosphate 1-dehydrogenase</fullName>
        <shortName evidence="7">G6PD</shortName>
        <ecNumber evidence="7">1.1.1.49</ecNumber>
    </recommendedName>
</protein>
<feature type="compositionally biased region" description="Basic and acidic residues" evidence="8">
    <location>
        <begin position="1"/>
        <end position="10"/>
    </location>
</feature>
<gene>
    <name evidence="7" type="primary">zwf</name>
    <name evidence="11" type="ORF">SAMN05421828_11718</name>
</gene>
<feature type="binding site" evidence="7">
    <location>
        <position position="215"/>
    </location>
    <ligand>
        <name>substrate</name>
    </ligand>
</feature>
<reference evidence="11 12" key="1">
    <citation type="submission" date="2017-01" db="EMBL/GenBank/DDBJ databases">
        <authorList>
            <person name="Varghese N."/>
            <person name="Submissions S."/>
        </authorList>
    </citation>
    <scope>NUCLEOTIDE SEQUENCE [LARGE SCALE GENOMIC DNA]</scope>
    <source>
        <strain evidence="11 12">ATCC 35905</strain>
    </source>
</reference>
<feature type="region of interest" description="Disordered" evidence="8">
    <location>
        <begin position="1"/>
        <end position="23"/>
    </location>
</feature>
<comment type="function">
    <text evidence="7">Catalyzes the oxidation of glucose 6-phosphate to 6-phosphogluconolactone.</text>
</comment>
<dbReference type="NCBIfam" id="TIGR00871">
    <property type="entry name" value="zwf"/>
    <property type="match status" value="1"/>
</dbReference>
<dbReference type="SUPFAM" id="SSF55347">
    <property type="entry name" value="Glyceraldehyde-3-phosphate dehydrogenase-like, C-terminal domain"/>
    <property type="match status" value="1"/>
</dbReference>
<dbReference type="GO" id="GO:0006006">
    <property type="term" value="P:glucose metabolic process"/>
    <property type="evidence" value="ECO:0007669"/>
    <property type="project" value="UniProtKB-KW"/>
</dbReference>
<comment type="caution">
    <text evidence="7">Lacks conserved residue(s) required for the propagation of feature annotation.</text>
</comment>
<dbReference type="EC" id="1.1.1.49" evidence="7"/>
<dbReference type="Pfam" id="PF00479">
    <property type="entry name" value="G6PD_N"/>
    <property type="match status" value="1"/>
</dbReference>
<evidence type="ECO:0000313" key="12">
    <source>
        <dbReference type="Proteomes" id="UP000186308"/>
    </source>
</evidence>
<keyword evidence="12" id="KW-1185">Reference proteome</keyword>
<dbReference type="PROSITE" id="PS00069">
    <property type="entry name" value="G6P_DEHYDROGENASE"/>
    <property type="match status" value="1"/>
</dbReference>
<dbReference type="Gene3D" id="3.30.360.10">
    <property type="entry name" value="Dihydrodipicolinate Reductase, domain 2"/>
    <property type="match status" value="1"/>
</dbReference>
<evidence type="ECO:0000256" key="1">
    <source>
        <dbReference type="ARBA" id="ARBA00004937"/>
    </source>
</evidence>
<dbReference type="PANTHER" id="PTHR23429:SF0">
    <property type="entry name" value="GLUCOSE-6-PHOSPHATE 1-DEHYDROGENASE"/>
    <property type="match status" value="1"/>
</dbReference>
<dbReference type="GO" id="GO:0050661">
    <property type="term" value="F:NADP binding"/>
    <property type="evidence" value="ECO:0007669"/>
    <property type="project" value="UniProtKB-UniRule"/>
</dbReference>
<accession>A0A8G2FEW1</accession>
<evidence type="ECO:0000256" key="3">
    <source>
        <dbReference type="ARBA" id="ARBA00022526"/>
    </source>
</evidence>
<keyword evidence="4 7" id="KW-0521">NADP</keyword>
<dbReference type="GO" id="GO:0005829">
    <property type="term" value="C:cytosol"/>
    <property type="evidence" value="ECO:0007669"/>
    <property type="project" value="TreeGrafter"/>
</dbReference>
<evidence type="ECO:0000259" key="9">
    <source>
        <dbReference type="Pfam" id="PF00479"/>
    </source>
</evidence>
<dbReference type="InterPro" id="IPR019796">
    <property type="entry name" value="G6P_DH_AS"/>
</dbReference>
<evidence type="ECO:0000256" key="5">
    <source>
        <dbReference type="ARBA" id="ARBA00023002"/>
    </source>
</evidence>
<feature type="domain" description="Glucose-6-phosphate dehydrogenase NAD-binding" evidence="9">
    <location>
        <begin position="30"/>
        <end position="224"/>
    </location>
</feature>
<dbReference type="EMBL" id="FTNE01000017">
    <property type="protein sequence ID" value="SIR15417.1"/>
    <property type="molecule type" value="Genomic_DNA"/>
</dbReference>
<feature type="region of interest" description="Disordered" evidence="8">
    <location>
        <begin position="495"/>
        <end position="515"/>
    </location>
</feature>
<feature type="active site" description="Proton acceptor" evidence="7">
    <location>
        <position position="277"/>
    </location>
</feature>
<sequence length="534" mass="59293">MGDLMNHPHGETATPAQPASAKPPGPCSIVIFGAGGDLTKRLLMPALYNLANTGLTPEKFVLIGADIAKRSTDDWKASLHKTLESFIGDPNAEDQIKAIDEANWSKLAAHMSYVQGDFTDAGFYQSLKTELESLESQHGTGGNRLFYLAVADRFFGTIVEHLGAAGLVEHKGDEGAPWRRVVIEKPFGHSLDSAKALNAQVLAVLKEEQVYRIDHFLGKETVQNIMALRFGNGMFEPIWNRDRIDHVQITVAETVGVEGRGKFYEQTGALRDMVPNHVFQLLAMVTMEPPVGFKPEAIRAKKYDLFASIETLADDDAVRGQYGAGTVAGKPVIAYRDEPDVAKESAVETYVGMRLKINNWRWAGVPFYIRTGKHMTCRMTEIAIQFKKAPLAAFQDTSLETLPPNWLVLRIQPDEGIALQFEVKRPGQSMRLAPANMEFRYSDWFKPEPNVGYETLLYDCMIGDQTLFQRADMVEETWRVVQGVIDHWGSTTPADFPNYESGGAGPAASDALLSHDDRTRHWRPVSVPAKDDRA</sequence>